<evidence type="ECO:0000313" key="7">
    <source>
        <dbReference type="Proteomes" id="UP000540556"/>
    </source>
</evidence>
<evidence type="ECO:0000256" key="3">
    <source>
        <dbReference type="ARBA" id="ARBA00023163"/>
    </source>
</evidence>
<reference evidence="6 7" key="1">
    <citation type="submission" date="2020-04" db="EMBL/GenBank/DDBJ databases">
        <title>Description of novel Gluconacetobacter.</title>
        <authorList>
            <person name="Sombolestani A."/>
        </authorList>
    </citation>
    <scope>NUCLEOTIDE SEQUENCE [LARGE SCALE GENOMIC DNA]</scope>
    <source>
        <strain evidence="6 7">LMG 27800</strain>
    </source>
</reference>
<keyword evidence="3" id="KW-0804">Transcription</keyword>
<evidence type="ECO:0000256" key="4">
    <source>
        <dbReference type="PROSITE-ProRule" id="PRU00335"/>
    </source>
</evidence>
<keyword evidence="2 4" id="KW-0238">DNA-binding</keyword>
<dbReference type="SUPFAM" id="SSF48498">
    <property type="entry name" value="Tetracyclin repressor-like, C-terminal domain"/>
    <property type="match status" value="1"/>
</dbReference>
<dbReference type="InterPro" id="IPR025996">
    <property type="entry name" value="MT1864/Rv1816-like_C"/>
</dbReference>
<dbReference type="Gene3D" id="1.10.357.10">
    <property type="entry name" value="Tetracycline Repressor, domain 2"/>
    <property type="match status" value="1"/>
</dbReference>
<dbReference type="GO" id="GO:0003700">
    <property type="term" value="F:DNA-binding transcription factor activity"/>
    <property type="evidence" value="ECO:0007669"/>
    <property type="project" value="TreeGrafter"/>
</dbReference>
<proteinExistence type="predicted"/>
<evidence type="ECO:0000256" key="2">
    <source>
        <dbReference type="ARBA" id="ARBA00023125"/>
    </source>
</evidence>
<comment type="caution">
    <text evidence="6">The sequence shown here is derived from an EMBL/GenBank/DDBJ whole genome shotgun (WGS) entry which is preliminary data.</text>
</comment>
<feature type="domain" description="HTH tetR-type" evidence="5">
    <location>
        <begin position="28"/>
        <end position="88"/>
    </location>
</feature>
<dbReference type="AlphaFoldDB" id="A0A7W4PNS0"/>
<dbReference type="GO" id="GO:0000976">
    <property type="term" value="F:transcription cis-regulatory region binding"/>
    <property type="evidence" value="ECO:0007669"/>
    <property type="project" value="TreeGrafter"/>
</dbReference>
<dbReference type="EMBL" id="JABEQK010000003">
    <property type="protein sequence ID" value="MBB2204580.1"/>
    <property type="molecule type" value="Genomic_DNA"/>
</dbReference>
<keyword evidence="7" id="KW-1185">Reference proteome</keyword>
<dbReference type="SUPFAM" id="SSF46689">
    <property type="entry name" value="Homeodomain-like"/>
    <property type="match status" value="1"/>
</dbReference>
<dbReference type="Pfam" id="PF00440">
    <property type="entry name" value="TetR_N"/>
    <property type="match status" value="1"/>
</dbReference>
<dbReference type="InterPro" id="IPR050109">
    <property type="entry name" value="HTH-type_TetR-like_transc_reg"/>
</dbReference>
<dbReference type="PROSITE" id="PS50977">
    <property type="entry name" value="HTH_TETR_2"/>
    <property type="match status" value="1"/>
</dbReference>
<accession>A0A7W4PNS0</accession>
<dbReference type="InterPro" id="IPR001647">
    <property type="entry name" value="HTH_TetR"/>
</dbReference>
<evidence type="ECO:0000259" key="5">
    <source>
        <dbReference type="PROSITE" id="PS50977"/>
    </source>
</evidence>
<organism evidence="6 7">
    <name type="scientific">Gluconacetobacter takamatsuzukensis</name>
    <dbReference type="NCBI Taxonomy" id="1286190"/>
    <lineage>
        <taxon>Bacteria</taxon>
        <taxon>Pseudomonadati</taxon>
        <taxon>Pseudomonadota</taxon>
        <taxon>Alphaproteobacteria</taxon>
        <taxon>Acetobacterales</taxon>
        <taxon>Acetobacteraceae</taxon>
        <taxon>Gluconacetobacter</taxon>
    </lineage>
</organism>
<dbReference type="PANTHER" id="PTHR30055">
    <property type="entry name" value="HTH-TYPE TRANSCRIPTIONAL REGULATOR RUTR"/>
    <property type="match status" value="1"/>
</dbReference>
<dbReference type="Pfam" id="PF13305">
    <property type="entry name" value="TetR_C_33"/>
    <property type="match status" value="1"/>
</dbReference>
<protein>
    <submittedName>
        <fullName evidence="6">TetR/AcrR family transcriptional regulator</fullName>
    </submittedName>
</protein>
<sequence length="202" mass="21093">MSASDVYAVTMSGNDNSVNIKKRSYHHGDLRAALIAEGLRLLAERDVDSLSLREVARGVGVSATSVYRHFPDKDALLAALAQEGLVQLGAAQRAAGATAGGGRAGFAATGRAYVRFALANPALFRLIFTSPVLASARTPDTLKSDPAMLLQANAAEAAAQEGGEAAMRAIEAWALVHGLALLMLDGQIPADETIIEKVIGQR</sequence>
<dbReference type="InterPro" id="IPR036271">
    <property type="entry name" value="Tet_transcr_reg_TetR-rel_C_sf"/>
</dbReference>
<feature type="DNA-binding region" description="H-T-H motif" evidence="4">
    <location>
        <begin position="51"/>
        <end position="70"/>
    </location>
</feature>
<gene>
    <name evidence="6" type="ORF">HLH27_06030</name>
</gene>
<name>A0A7W4PNS0_9PROT</name>
<keyword evidence="1" id="KW-0805">Transcription regulation</keyword>
<dbReference type="PANTHER" id="PTHR30055:SF220">
    <property type="entry name" value="TETR-FAMILY REGULATORY PROTEIN"/>
    <property type="match status" value="1"/>
</dbReference>
<evidence type="ECO:0000313" key="6">
    <source>
        <dbReference type="EMBL" id="MBB2204580.1"/>
    </source>
</evidence>
<dbReference type="Proteomes" id="UP000540556">
    <property type="component" value="Unassembled WGS sequence"/>
</dbReference>
<evidence type="ECO:0000256" key="1">
    <source>
        <dbReference type="ARBA" id="ARBA00023015"/>
    </source>
</evidence>
<dbReference type="PRINTS" id="PR00455">
    <property type="entry name" value="HTHTETR"/>
</dbReference>
<dbReference type="InterPro" id="IPR009057">
    <property type="entry name" value="Homeodomain-like_sf"/>
</dbReference>